<dbReference type="PANTHER" id="PTHR37016:SF3">
    <property type="entry name" value="NEUTRAL PROTEASE 2-RELATED"/>
    <property type="match status" value="1"/>
</dbReference>
<evidence type="ECO:0000256" key="6">
    <source>
        <dbReference type="ARBA" id="ARBA00022833"/>
    </source>
</evidence>
<dbReference type="GO" id="GO:0046872">
    <property type="term" value="F:metal ion binding"/>
    <property type="evidence" value="ECO:0007669"/>
    <property type="project" value="UniProtKB-KW"/>
</dbReference>
<gene>
    <name evidence="9" type="ORF">CORC01_08474</name>
</gene>
<sequence length="296" mass="32745">MRGCTFLVSLHLFVAAYCATLKSQIPHSKFRRKTSLGIIAGAQGEGSPFICNETQVAFIQNAIKWMKYYAESASDFLVEDDAERTAAFLGWFGYGNRELVLDMSWSIFESIRALGSEKTTYVSSLRERDVVIPIGCGTHQSSRLCRTEPRTLAFARPKDNSVVICPTAFSNEGYYGTDEGEQAAQSAWTRNRVVQPSAGLSLLHEMTHLPGVVGGFQHWKSATYDGSLDYDYAPSNCITLSDIEKLNNAQNYAFFALDITANHEHAICKIDKDAPDKEGDAIWWLKEGAGGRGETP</sequence>
<comment type="caution">
    <text evidence="9">The sequence shown here is derived from an EMBL/GenBank/DDBJ whole genome shotgun (WGS) entry which is preliminary data.</text>
</comment>
<evidence type="ECO:0000256" key="4">
    <source>
        <dbReference type="ARBA" id="ARBA00022723"/>
    </source>
</evidence>
<keyword evidence="7" id="KW-0482">Metalloprotease</keyword>
<proteinExistence type="inferred from homology"/>
<evidence type="ECO:0000256" key="3">
    <source>
        <dbReference type="ARBA" id="ARBA00022670"/>
    </source>
</evidence>
<name>A0A1G4B4I8_9PEZI</name>
<dbReference type="GO" id="GO:0006508">
    <property type="term" value="P:proteolysis"/>
    <property type="evidence" value="ECO:0007669"/>
    <property type="project" value="UniProtKB-KW"/>
</dbReference>
<evidence type="ECO:0008006" key="11">
    <source>
        <dbReference type="Google" id="ProtNLM"/>
    </source>
</evidence>
<dbReference type="SUPFAM" id="SSF55486">
    <property type="entry name" value="Metalloproteases ('zincins'), catalytic domain"/>
    <property type="match status" value="1"/>
</dbReference>
<feature type="signal peptide" evidence="8">
    <location>
        <begin position="1"/>
        <end position="18"/>
    </location>
</feature>
<evidence type="ECO:0000256" key="8">
    <source>
        <dbReference type="SAM" id="SignalP"/>
    </source>
</evidence>
<dbReference type="PANTHER" id="PTHR37016">
    <property type="match status" value="1"/>
</dbReference>
<reference evidence="9 10" key="1">
    <citation type="submission" date="2016-09" db="EMBL/GenBank/DDBJ databases">
        <authorList>
            <person name="Capua I."/>
            <person name="De Benedictis P."/>
            <person name="Joannis T."/>
            <person name="Lombin L.H."/>
            <person name="Cattoli G."/>
        </authorList>
    </citation>
    <scope>NUCLEOTIDE SEQUENCE [LARGE SCALE GENOMIC DNA]</scope>
    <source>
        <strain evidence="9 10">IMI 309357</strain>
    </source>
</reference>
<protein>
    <recommendedName>
        <fullName evidence="11">Lysine-specific metallo-endopeptidase domain-containing protein</fullName>
    </recommendedName>
</protein>
<keyword evidence="4" id="KW-0479">Metal-binding</keyword>
<evidence type="ECO:0000313" key="9">
    <source>
        <dbReference type="EMBL" id="OHE96256.1"/>
    </source>
</evidence>
<dbReference type="GO" id="GO:0008237">
    <property type="term" value="F:metallopeptidase activity"/>
    <property type="evidence" value="ECO:0007669"/>
    <property type="project" value="UniProtKB-KW"/>
</dbReference>
<evidence type="ECO:0000256" key="1">
    <source>
        <dbReference type="ARBA" id="ARBA00001947"/>
    </source>
</evidence>
<feature type="chain" id="PRO_5009602456" description="Lysine-specific metallo-endopeptidase domain-containing protein" evidence="8">
    <location>
        <begin position="19"/>
        <end position="296"/>
    </location>
</feature>
<accession>A0A1G4B4I8</accession>
<dbReference type="EMBL" id="MJBS01000072">
    <property type="protein sequence ID" value="OHE96256.1"/>
    <property type="molecule type" value="Genomic_DNA"/>
</dbReference>
<keyword evidence="5" id="KW-0378">Hydrolase</keyword>
<keyword evidence="6" id="KW-0862">Zinc</keyword>
<keyword evidence="10" id="KW-1185">Reference proteome</keyword>
<dbReference type="InterPro" id="IPR050414">
    <property type="entry name" value="Fungal_M35_metalloproteases"/>
</dbReference>
<dbReference type="Proteomes" id="UP000176998">
    <property type="component" value="Unassembled WGS sequence"/>
</dbReference>
<evidence type="ECO:0000256" key="5">
    <source>
        <dbReference type="ARBA" id="ARBA00022801"/>
    </source>
</evidence>
<dbReference type="InterPro" id="IPR024079">
    <property type="entry name" value="MetalloPept_cat_dom_sf"/>
</dbReference>
<organism evidence="9 10">
    <name type="scientific">Colletotrichum orchidophilum</name>
    <dbReference type="NCBI Taxonomy" id="1209926"/>
    <lineage>
        <taxon>Eukaryota</taxon>
        <taxon>Fungi</taxon>
        <taxon>Dikarya</taxon>
        <taxon>Ascomycota</taxon>
        <taxon>Pezizomycotina</taxon>
        <taxon>Sordariomycetes</taxon>
        <taxon>Hypocreomycetidae</taxon>
        <taxon>Glomerellales</taxon>
        <taxon>Glomerellaceae</taxon>
        <taxon>Colletotrichum</taxon>
    </lineage>
</organism>
<dbReference type="GeneID" id="34561614"/>
<evidence type="ECO:0000256" key="7">
    <source>
        <dbReference type="ARBA" id="ARBA00023049"/>
    </source>
</evidence>
<evidence type="ECO:0000313" key="10">
    <source>
        <dbReference type="Proteomes" id="UP000176998"/>
    </source>
</evidence>
<keyword evidence="8" id="KW-0732">Signal</keyword>
<dbReference type="AlphaFoldDB" id="A0A1G4B4I8"/>
<dbReference type="Gene3D" id="3.40.390.10">
    <property type="entry name" value="Collagenase (Catalytic Domain)"/>
    <property type="match status" value="1"/>
</dbReference>
<dbReference type="OrthoDB" id="4811013at2759"/>
<comment type="cofactor">
    <cofactor evidence="1">
        <name>Zn(2+)</name>
        <dbReference type="ChEBI" id="CHEBI:29105"/>
    </cofactor>
</comment>
<dbReference type="RefSeq" id="XP_022473416.1">
    <property type="nucleotide sequence ID" value="XM_022620104.1"/>
</dbReference>
<evidence type="ECO:0000256" key="2">
    <source>
        <dbReference type="ARBA" id="ARBA00010279"/>
    </source>
</evidence>
<keyword evidence="3" id="KW-0645">Protease</keyword>
<comment type="similarity">
    <text evidence="2">Belongs to the peptidase M35 family.</text>
</comment>